<feature type="region of interest" description="Disordered" evidence="1">
    <location>
        <begin position="49"/>
        <end position="124"/>
    </location>
</feature>
<feature type="compositionally biased region" description="Basic and acidic residues" evidence="1">
    <location>
        <begin position="111"/>
        <end position="124"/>
    </location>
</feature>
<evidence type="ECO:0000313" key="3">
    <source>
        <dbReference type="Proteomes" id="UP001221898"/>
    </source>
</evidence>
<comment type="caution">
    <text evidence="2">The sequence shown here is derived from an EMBL/GenBank/DDBJ whole genome shotgun (WGS) entry which is preliminary data.</text>
</comment>
<reference evidence="2" key="1">
    <citation type="journal article" date="2023" name="Science">
        <title>Genome structures resolve the early diversification of teleost fishes.</title>
        <authorList>
            <person name="Parey E."/>
            <person name="Louis A."/>
            <person name="Montfort J."/>
            <person name="Bouchez O."/>
            <person name="Roques C."/>
            <person name="Iampietro C."/>
            <person name="Lluch J."/>
            <person name="Castinel A."/>
            <person name="Donnadieu C."/>
            <person name="Desvignes T."/>
            <person name="Floi Bucao C."/>
            <person name="Jouanno E."/>
            <person name="Wen M."/>
            <person name="Mejri S."/>
            <person name="Dirks R."/>
            <person name="Jansen H."/>
            <person name="Henkel C."/>
            <person name="Chen W.J."/>
            <person name="Zahm M."/>
            <person name="Cabau C."/>
            <person name="Klopp C."/>
            <person name="Thompson A.W."/>
            <person name="Robinson-Rechavi M."/>
            <person name="Braasch I."/>
            <person name="Lecointre G."/>
            <person name="Bobe J."/>
            <person name="Postlethwait J.H."/>
            <person name="Berthelot C."/>
            <person name="Roest Crollius H."/>
            <person name="Guiguen Y."/>
        </authorList>
    </citation>
    <scope>NUCLEOTIDE SEQUENCE</scope>
    <source>
        <strain evidence="2">NC1722</strain>
    </source>
</reference>
<feature type="compositionally biased region" description="Polar residues" evidence="1">
    <location>
        <begin position="66"/>
        <end position="80"/>
    </location>
</feature>
<accession>A0AAD7WJ29</accession>
<evidence type="ECO:0000256" key="1">
    <source>
        <dbReference type="SAM" id="MobiDB-lite"/>
    </source>
</evidence>
<gene>
    <name evidence="2" type="ORF">AAFF_G00432510</name>
</gene>
<evidence type="ECO:0000313" key="2">
    <source>
        <dbReference type="EMBL" id="KAJ8397904.1"/>
    </source>
</evidence>
<dbReference type="AlphaFoldDB" id="A0AAD7WJ29"/>
<protein>
    <submittedName>
        <fullName evidence="2">Uncharacterized protein</fullName>
    </submittedName>
</protein>
<keyword evidence="3" id="KW-1185">Reference proteome</keyword>
<dbReference type="EMBL" id="JAINUG010000094">
    <property type="protein sequence ID" value="KAJ8397904.1"/>
    <property type="molecule type" value="Genomic_DNA"/>
</dbReference>
<name>A0AAD7WJ29_9TELE</name>
<sequence>MGVNGSPVFSCQLSANRGPLPEQTCWKTTLALIQALWVICSLGPDGPIGPAERQLLLPSRNPHRLQPQSQAHSQPDSQPGSKRRAASEPANYSQRQALRSPPGLPYPETTAEPRKEPTLVESVH</sequence>
<proteinExistence type="predicted"/>
<dbReference type="Proteomes" id="UP001221898">
    <property type="component" value="Unassembled WGS sequence"/>
</dbReference>
<organism evidence="2 3">
    <name type="scientific">Aldrovandia affinis</name>
    <dbReference type="NCBI Taxonomy" id="143900"/>
    <lineage>
        <taxon>Eukaryota</taxon>
        <taxon>Metazoa</taxon>
        <taxon>Chordata</taxon>
        <taxon>Craniata</taxon>
        <taxon>Vertebrata</taxon>
        <taxon>Euteleostomi</taxon>
        <taxon>Actinopterygii</taxon>
        <taxon>Neopterygii</taxon>
        <taxon>Teleostei</taxon>
        <taxon>Notacanthiformes</taxon>
        <taxon>Halosauridae</taxon>
        <taxon>Aldrovandia</taxon>
    </lineage>
</organism>